<dbReference type="Proteomes" id="UP000827549">
    <property type="component" value="Chromosome 6"/>
</dbReference>
<accession>A0AAF1BNX7</accession>
<feature type="compositionally biased region" description="Basic residues" evidence="1">
    <location>
        <begin position="141"/>
        <end position="150"/>
    </location>
</feature>
<organism evidence="2 3">
    <name type="scientific">Vanrija pseudolonga</name>
    <dbReference type="NCBI Taxonomy" id="143232"/>
    <lineage>
        <taxon>Eukaryota</taxon>
        <taxon>Fungi</taxon>
        <taxon>Dikarya</taxon>
        <taxon>Basidiomycota</taxon>
        <taxon>Agaricomycotina</taxon>
        <taxon>Tremellomycetes</taxon>
        <taxon>Trichosporonales</taxon>
        <taxon>Trichosporonaceae</taxon>
        <taxon>Vanrija</taxon>
    </lineage>
</organism>
<evidence type="ECO:0000313" key="2">
    <source>
        <dbReference type="EMBL" id="WOO84855.1"/>
    </source>
</evidence>
<feature type="region of interest" description="Disordered" evidence="1">
    <location>
        <begin position="287"/>
        <end position="334"/>
    </location>
</feature>
<feature type="compositionally biased region" description="Polar residues" evidence="1">
    <location>
        <begin position="395"/>
        <end position="411"/>
    </location>
</feature>
<keyword evidence="3" id="KW-1185">Reference proteome</keyword>
<dbReference type="RefSeq" id="XP_062630881.1">
    <property type="nucleotide sequence ID" value="XM_062774897.1"/>
</dbReference>
<reference evidence="2" key="1">
    <citation type="submission" date="2023-10" db="EMBL/GenBank/DDBJ databases">
        <authorList>
            <person name="Noh H."/>
        </authorList>
    </citation>
    <scope>NUCLEOTIDE SEQUENCE</scope>
    <source>
        <strain evidence="2">DUCC4014</strain>
    </source>
</reference>
<dbReference type="PANTHER" id="PTHR38702">
    <property type="entry name" value="CALPONIN-HOMOLOGY (CH) DOMAIN-CONTAINING PROTEIN"/>
    <property type="match status" value="1"/>
</dbReference>
<feature type="compositionally biased region" description="Low complexity" evidence="1">
    <location>
        <begin position="7"/>
        <end position="21"/>
    </location>
</feature>
<dbReference type="PANTHER" id="PTHR38702:SF1">
    <property type="entry name" value="CALPONIN-HOMOLOGY (CH) DOMAIN-CONTAINING PROTEIN"/>
    <property type="match status" value="1"/>
</dbReference>
<feature type="region of interest" description="Disordered" evidence="1">
    <location>
        <begin position="38"/>
        <end position="160"/>
    </location>
</feature>
<feature type="region of interest" description="Disordered" evidence="1">
    <location>
        <begin position="642"/>
        <end position="674"/>
    </location>
</feature>
<evidence type="ECO:0008006" key="4">
    <source>
        <dbReference type="Google" id="ProtNLM"/>
    </source>
</evidence>
<feature type="region of interest" description="Disordered" evidence="1">
    <location>
        <begin position="1"/>
        <end position="21"/>
    </location>
</feature>
<proteinExistence type="predicted"/>
<name>A0AAF1BNX7_9TREE</name>
<sequence length="757" mass="80692">MDPTPEPSAASSVEASTPALATTAASHVTTTIATAGAAAPPSALGFDPTGAAATSTNVTTATGANHPPLPPVVAIEEEESERGSGVEVELNGAGSDFDQDIDEYEEDDSYTDSTPASSIVDAPDGMGAFTPLPAGPPPSGLRHKYHRHMARSAAKRESVQALPSIRDLQLQFSGGGARVEHRAGLGVGIRSSPLAAMLEDDEGEGRRDRLQEPRPWKEVQLARVNAAEASAEATRLVATIRKRWGPGRGSPPSSPGIPPEDLRGAFVETARAVRRVRTLALALVPTTGQRRASGPAGRSGVPTFSTPSRPAVKATRRVVSGASDGRHSSIPPPVVAAPDPIARVRRAALDLLGHLRHLEERTRLQHDKPPKLVVIPDGGGDPTVVESPVAVTHGADTTTSPPNRSDNSSPAFDSPRRYPNRRLSSPSKELLYSPASSNGDLPYDDFSDNEDYFNVNDLARELENEDRPREPWEDRLVSEDRRYKAVSPTAWSAESRKVSEAATRWADAVERAFGGERAPAGPTGAWARETNVTELERARAFIAAHLSEEHVKLLPPASDSSALLARLSDGYLLIQAFNSHVLASKRPWGDIPDEDIHETVSSAPQGEAAREWTFRLIGNLTPWAAALRHRYNLPLVMPATPSSVLPPATEKKTSPRRGIQPSAPPSRRRDIPQIDFDPSVVAKKSEGWESMLSTLLNAWVSEAAHEAGGSRVVSAALSSTPSTPPTIIETPGEAAEVDATTTKTDDAPKTTTTSHEL</sequence>
<dbReference type="EMBL" id="CP086719">
    <property type="protein sequence ID" value="WOO84855.1"/>
    <property type="molecule type" value="Genomic_DNA"/>
</dbReference>
<protein>
    <recommendedName>
        <fullName evidence="4">Calponin-homology (CH) domain-containing protein</fullName>
    </recommendedName>
</protein>
<gene>
    <name evidence="2" type="ORF">LOC62_06G008369</name>
</gene>
<feature type="region of interest" description="Disordered" evidence="1">
    <location>
        <begin position="362"/>
        <end position="448"/>
    </location>
</feature>
<dbReference type="AlphaFoldDB" id="A0AAF1BNX7"/>
<feature type="region of interest" description="Disordered" evidence="1">
    <location>
        <begin position="716"/>
        <end position="757"/>
    </location>
</feature>
<evidence type="ECO:0000256" key="1">
    <source>
        <dbReference type="SAM" id="MobiDB-lite"/>
    </source>
</evidence>
<dbReference type="GeneID" id="87811535"/>
<feature type="compositionally biased region" description="Low complexity" evidence="1">
    <location>
        <begin position="49"/>
        <end position="65"/>
    </location>
</feature>
<evidence type="ECO:0000313" key="3">
    <source>
        <dbReference type="Proteomes" id="UP000827549"/>
    </source>
</evidence>
<feature type="compositionally biased region" description="Acidic residues" evidence="1">
    <location>
        <begin position="97"/>
        <end position="110"/>
    </location>
</feature>